<proteinExistence type="predicted"/>
<evidence type="ECO:0000313" key="3">
    <source>
        <dbReference type="EMBL" id="THV20225.1"/>
    </source>
</evidence>
<dbReference type="RefSeq" id="WP_136600242.1">
    <property type="nucleotide sequence ID" value="NZ_STGV01000008.1"/>
</dbReference>
<dbReference type="EMBL" id="STGV01000008">
    <property type="protein sequence ID" value="THV20225.1"/>
    <property type="molecule type" value="Genomic_DNA"/>
</dbReference>
<comment type="caution">
    <text evidence="3">The sequence shown here is derived from an EMBL/GenBank/DDBJ whole genome shotgun (WGS) entry which is preliminary data.</text>
</comment>
<protein>
    <submittedName>
        <fullName evidence="3">Anti-sigma factor</fullName>
    </submittedName>
</protein>
<keyword evidence="1" id="KW-1133">Transmembrane helix</keyword>
<dbReference type="PANTHER" id="PTHR37461:SF1">
    <property type="entry name" value="ANTI-SIGMA-K FACTOR RSKA"/>
    <property type="match status" value="1"/>
</dbReference>
<dbReference type="InterPro" id="IPR051474">
    <property type="entry name" value="Anti-sigma-K/W_factor"/>
</dbReference>
<dbReference type="PANTHER" id="PTHR37461">
    <property type="entry name" value="ANTI-SIGMA-K FACTOR RSKA"/>
    <property type="match status" value="1"/>
</dbReference>
<dbReference type="Proteomes" id="UP000308828">
    <property type="component" value="Unassembled WGS sequence"/>
</dbReference>
<feature type="transmembrane region" description="Helical" evidence="1">
    <location>
        <begin position="101"/>
        <end position="121"/>
    </location>
</feature>
<evidence type="ECO:0000256" key="1">
    <source>
        <dbReference type="SAM" id="Phobius"/>
    </source>
</evidence>
<dbReference type="OrthoDB" id="9816387at2"/>
<dbReference type="GO" id="GO:0006417">
    <property type="term" value="P:regulation of translation"/>
    <property type="evidence" value="ECO:0007669"/>
    <property type="project" value="TreeGrafter"/>
</dbReference>
<evidence type="ECO:0000313" key="4">
    <source>
        <dbReference type="Proteomes" id="UP000308828"/>
    </source>
</evidence>
<keyword evidence="1" id="KW-0812">Transmembrane</keyword>
<keyword evidence="4" id="KW-1185">Reference proteome</keyword>
<keyword evidence="1" id="KW-0472">Membrane</keyword>
<feature type="domain" description="Anti-sigma K factor RskA C-terminal" evidence="2">
    <location>
        <begin position="103"/>
        <end position="226"/>
    </location>
</feature>
<dbReference type="Pfam" id="PF10099">
    <property type="entry name" value="RskA_C"/>
    <property type="match status" value="1"/>
</dbReference>
<dbReference type="GO" id="GO:0005886">
    <property type="term" value="C:plasma membrane"/>
    <property type="evidence" value="ECO:0007669"/>
    <property type="project" value="InterPro"/>
</dbReference>
<dbReference type="GO" id="GO:0016989">
    <property type="term" value="F:sigma factor antagonist activity"/>
    <property type="evidence" value="ECO:0007669"/>
    <property type="project" value="TreeGrafter"/>
</dbReference>
<dbReference type="InterPro" id="IPR018764">
    <property type="entry name" value="RskA_C"/>
</dbReference>
<dbReference type="AlphaFoldDB" id="A0A4S8NU48"/>
<accession>A0A4S8NU48</accession>
<organism evidence="3 4">
    <name type="scientific">Peteryoungia ipomoeae</name>
    <dbReference type="NCBI Taxonomy" id="1210932"/>
    <lineage>
        <taxon>Bacteria</taxon>
        <taxon>Pseudomonadati</taxon>
        <taxon>Pseudomonadota</taxon>
        <taxon>Alphaproteobacteria</taxon>
        <taxon>Hyphomicrobiales</taxon>
        <taxon>Rhizobiaceae</taxon>
        <taxon>Peteryoungia</taxon>
    </lineage>
</organism>
<evidence type="ECO:0000259" key="2">
    <source>
        <dbReference type="Pfam" id="PF10099"/>
    </source>
</evidence>
<sequence length="236" mass="25128">MSYSRDEIPMIADEYVIGLLDATEAAKVELEAERDPELRAAVAASRERFLPLDELAPPLPTNEALWQRIEAALPPQSGMASASAAPSPANDNKSARRWKPIALAAMAASLLLAVSLGFSLLRTQEPLVIAVLVNESGEVQAVVEDFGNQRAMVRMLADYDVAPDKTIQVWTLPSKETGPVSLGLIEQARSTTLDGPSLPSPRGDQLYEITLEPAGGSPTGRPTGPILAKGLAKLPL</sequence>
<gene>
    <name evidence="3" type="ORF">FAA97_19460</name>
</gene>
<reference evidence="3 4" key="1">
    <citation type="submission" date="2019-04" db="EMBL/GenBank/DDBJ databases">
        <title>Genome sequence of strain shin9-1.</title>
        <authorList>
            <person name="Gao J."/>
            <person name="Sun J."/>
        </authorList>
    </citation>
    <scope>NUCLEOTIDE SEQUENCE [LARGE SCALE GENOMIC DNA]</scope>
    <source>
        <strain evidence="4">shin9-1</strain>
    </source>
</reference>
<name>A0A4S8NU48_9HYPH</name>